<gene>
    <name evidence="1" type="ORF">L596_021728</name>
</gene>
<name>A0A4U5MJN4_STECR</name>
<comment type="caution">
    <text evidence="1">The sequence shown here is derived from an EMBL/GenBank/DDBJ whole genome shotgun (WGS) entry which is preliminary data.</text>
</comment>
<accession>A0A4U5MJN4</accession>
<organism evidence="1 2">
    <name type="scientific">Steinernema carpocapsae</name>
    <name type="common">Entomopathogenic nematode</name>
    <dbReference type="NCBI Taxonomy" id="34508"/>
    <lineage>
        <taxon>Eukaryota</taxon>
        <taxon>Metazoa</taxon>
        <taxon>Ecdysozoa</taxon>
        <taxon>Nematoda</taxon>
        <taxon>Chromadorea</taxon>
        <taxon>Rhabditida</taxon>
        <taxon>Tylenchina</taxon>
        <taxon>Panagrolaimomorpha</taxon>
        <taxon>Strongyloidoidea</taxon>
        <taxon>Steinernematidae</taxon>
        <taxon>Steinernema</taxon>
    </lineage>
</organism>
<reference evidence="1 2" key="2">
    <citation type="journal article" date="2019" name="G3 (Bethesda)">
        <title>Hybrid Assembly of the Genome of the Entomopathogenic Nematode Steinernema carpocapsae Identifies the X-Chromosome.</title>
        <authorList>
            <person name="Serra L."/>
            <person name="Macchietto M."/>
            <person name="Macias-Munoz A."/>
            <person name="McGill C.J."/>
            <person name="Rodriguez I.M."/>
            <person name="Rodriguez B."/>
            <person name="Murad R."/>
            <person name="Mortazavi A."/>
        </authorList>
    </citation>
    <scope>NUCLEOTIDE SEQUENCE [LARGE SCALE GENOMIC DNA]</scope>
    <source>
        <strain evidence="1 2">ALL</strain>
    </source>
</reference>
<dbReference type="AlphaFoldDB" id="A0A4U5MJN4"/>
<reference evidence="1 2" key="1">
    <citation type="journal article" date="2015" name="Genome Biol.">
        <title>Comparative genomics of Steinernema reveals deeply conserved gene regulatory networks.</title>
        <authorList>
            <person name="Dillman A.R."/>
            <person name="Macchietto M."/>
            <person name="Porter C.F."/>
            <person name="Rogers A."/>
            <person name="Williams B."/>
            <person name="Antoshechkin I."/>
            <person name="Lee M.M."/>
            <person name="Goodwin Z."/>
            <person name="Lu X."/>
            <person name="Lewis E.E."/>
            <person name="Goodrich-Blair H."/>
            <person name="Stock S.P."/>
            <person name="Adams B.J."/>
            <person name="Sternberg P.W."/>
            <person name="Mortazavi A."/>
        </authorList>
    </citation>
    <scope>NUCLEOTIDE SEQUENCE [LARGE SCALE GENOMIC DNA]</scope>
    <source>
        <strain evidence="1 2">ALL</strain>
    </source>
</reference>
<evidence type="ECO:0000313" key="2">
    <source>
        <dbReference type="Proteomes" id="UP000298663"/>
    </source>
</evidence>
<dbReference type="Proteomes" id="UP000298663">
    <property type="component" value="Unassembled WGS sequence"/>
</dbReference>
<protein>
    <submittedName>
        <fullName evidence="1">Uncharacterized protein</fullName>
    </submittedName>
</protein>
<evidence type="ECO:0000313" key="1">
    <source>
        <dbReference type="EMBL" id="TKR69588.1"/>
    </source>
</evidence>
<proteinExistence type="predicted"/>
<sequence>MFCTPDGAGRLIRLRSPLCWKAIKVVCSDARASTSLCLAFFVASFHCEFDEPEVKQLLGRVKRQWWGGGDPNNPCYPLPYTPGCKRDGGRKKRQWYGGGDINNPCYPYPYKPGCENQGRKKLDSDPCQGISGCEIKFRAKRQWYGGGDINNPCYPYPYHLGCENGGGK</sequence>
<dbReference type="EMBL" id="AZBU02000007">
    <property type="protein sequence ID" value="TKR69588.1"/>
    <property type="molecule type" value="Genomic_DNA"/>
</dbReference>
<keyword evidence="2" id="KW-1185">Reference proteome</keyword>